<evidence type="ECO:0000256" key="6">
    <source>
        <dbReference type="ARBA" id="ARBA00023277"/>
    </source>
</evidence>
<evidence type="ECO:0000256" key="5">
    <source>
        <dbReference type="ARBA" id="ARBA00023235"/>
    </source>
</evidence>
<feature type="site" description="Important for catalytic activity and assists the phosphoryl transfer reaction to Asp8 by balancing charge and orienting the reacting groups" evidence="13">
    <location>
        <position position="145"/>
    </location>
</feature>
<accession>A0A841YCT4</accession>
<feature type="binding site" evidence="11">
    <location>
        <begin position="42"/>
        <end position="47"/>
    </location>
    <ligand>
        <name>substrate</name>
    </ligand>
</feature>
<dbReference type="RefSeq" id="WP_185338530.1">
    <property type="nucleotide sequence ID" value="NZ_JAARPY010000003.1"/>
</dbReference>
<evidence type="ECO:0000256" key="11">
    <source>
        <dbReference type="PIRSR" id="PIRSR610972-2"/>
    </source>
</evidence>
<dbReference type="Proteomes" id="UP000571128">
    <property type="component" value="Unassembled WGS sequence"/>
</dbReference>
<gene>
    <name evidence="14" type="primary">pgmB</name>
    <name evidence="14" type="ORF">HB844_04580</name>
</gene>
<dbReference type="InterPro" id="IPR051600">
    <property type="entry name" value="Beta-PGM-like"/>
</dbReference>
<feature type="binding site" evidence="11">
    <location>
        <begin position="7"/>
        <end position="9"/>
    </location>
    <ligand>
        <name>substrate</name>
    </ligand>
</feature>
<name>A0A841YCT4_9LIST</name>
<feature type="binding site" evidence="11">
    <location>
        <position position="145"/>
    </location>
    <ligand>
        <name>substrate</name>
    </ligand>
</feature>
<dbReference type="PANTHER" id="PTHR46193:SF18">
    <property type="entry name" value="HEXITOL PHOSPHATASE B"/>
    <property type="match status" value="1"/>
</dbReference>
<keyword evidence="4 12" id="KW-0460">Magnesium</keyword>
<dbReference type="GO" id="GO:0005975">
    <property type="term" value="P:carbohydrate metabolic process"/>
    <property type="evidence" value="ECO:0007669"/>
    <property type="project" value="InterPro"/>
</dbReference>
<dbReference type="EMBL" id="JAARPY010000003">
    <property type="protein sequence ID" value="MBC1398142.1"/>
    <property type="molecule type" value="Genomic_DNA"/>
</dbReference>
<dbReference type="AlphaFoldDB" id="A0A841YCT4"/>
<feature type="binding site" evidence="11">
    <location>
        <position position="76"/>
    </location>
    <ligand>
        <name>substrate</name>
    </ligand>
</feature>
<keyword evidence="5 14" id="KW-0413">Isomerase</keyword>
<evidence type="ECO:0000313" key="14">
    <source>
        <dbReference type="EMBL" id="MBC1398142.1"/>
    </source>
</evidence>
<evidence type="ECO:0000256" key="8">
    <source>
        <dbReference type="ARBA" id="ARBA00044968"/>
    </source>
</evidence>
<dbReference type="InterPro" id="IPR010976">
    <property type="entry name" value="B-phosphoglucomutase_hydrolase"/>
</dbReference>
<dbReference type="CDD" id="cd02598">
    <property type="entry name" value="HAD_BPGM"/>
    <property type="match status" value="1"/>
</dbReference>
<dbReference type="Gene3D" id="1.10.150.240">
    <property type="entry name" value="Putative phosphatase, domain 2"/>
    <property type="match status" value="1"/>
</dbReference>
<dbReference type="NCBIfam" id="TIGR01990">
    <property type="entry name" value="bPGM"/>
    <property type="match status" value="1"/>
</dbReference>
<proteinExistence type="inferred from homology"/>
<dbReference type="Pfam" id="PF00702">
    <property type="entry name" value="Hydrolase"/>
    <property type="match status" value="1"/>
</dbReference>
<comment type="catalytic activity">
    <reaction evidence="7">
        <text>beta-D-glucose 1-phosphate = beta-D-glucose 6-phosphate</text>
        <dbReference type="Rhea" id="RHEA:20113"/>
        <dbReference type="ChEBI" id="CHEBI:57684"/>
        <dbReference type="ChEBI" id="CHEBI:58247"/>
        <dbReference type="EC" id="5.4.2.6"/>
    </reaction>
</comment>
<evidence type="ECO:0000313" key="15">
    <source>
        <dbReference type="Proteomes" id="UP000571128"/>
    </source>
</evidence>
<dbReference type="InterPro" id="IPR023198">
    <property type="entry name" value="PGP-like_dom2"/>
</dbReference>
<feature type="binding site" evidence="12">
    <location>
        <position position="169"/>
    </location>
    <ligand>
        <name>Mg(2+)</name>
        <dbReference type="ChEBI" id="CHEBI:18420"/>
    </ligand>
</feature>
<sequence length="221" mass="24041">MKGIIFDLDGVITDTAKFHFEAWHALATSLGIPFDAAFNEKLKGVSRMDSLKLILENGNKLDHFNSEELQELAAKKNEHYVRLLESLTERDILPGIQELLLAAKKQGVKCGVASVSKNAPTVLRALKLEKAFDFVADAAKIKRSKPAPEIFQVACAGLGLLPDEVIAIEDAEAGIKAINSANMVSIGIGATLTDADMTLRHTGLLDFKLVEILYSKARKGR</sequence>
<dbReference type="SFLD" id="SFLDG01135">
    <property type="entry name" value="C1.5.6:_HAD__Beta-PGM__Phospha"/>
    <property type="match status" value="1"/>
</dbReference>
<dbReference type="PANTHER" id="PTHR46193">
    <property type="entry name" value="6-PHOSPHOGLUCONATE PHOSPHATASE"/>
    <property type="match status" value="1"/>
</dbReference>
<feature type="active site" description="Nucleophile" evidence="10">
    <location>
        <position position="7"/>
    </location>
</feature>
<dbReference type="PRINTS" id="PR00413">
    <property type="entry name" value="HADHALOGNASE"/>
</dbReference>
<organism evidence="14 15">
    <name type="scientific">Listeria fleischmannii</name>
    <dbReference type="NCBI Taxonomy" id="1069827"/>
    <lineage>
        <taxon>Bacteria</taxon>
        <taxon>Bacillati</taxon>
        <taxon>Bacillota</taxon>
        <taxon>Bacilli</taxon>
        <taxon>Bacillales</taxon>
        <taxon>Listeriaceae</taxon>
        <taxon>Listeria</taxon>
    </lineage>
</organism>
<dbReference type="NCBIfam" id="TIGR02009">
    <property type="entry name" value="PGMB-YQAB-SF"/>
    <property type="match status" value="1"/>
</dbReference>
<protein>
    <recommendedName>
        <fullName evidence="9">Beta-phosphoglucomutase</fullName>
        <ecNumber evidence="8">5.4.2.6</ecNumber>
    </recommendedName>
</protein>
<evidence type="ECO:0000256" key="9">
    <source>
        <dbReference type="ARBA" id="ARBA00044991"/>
    </source>
</evidence>
<evidence type="ECO:0000256" key="10">
    <source>
        <dbReference type="PIRSR" id="PIRSR610972-1"/>
    </source>
</evidence>
<dbReference type="EC" id="5.4.2.6" evidence="8"/>
<comment type="similarity">
    <text evidence="1">Belongs to the HAD-like hydrolase superfamily. CbbY/CbbZ/Gph/YieH family.</text>
</comment>
<dbReference type="SFLD" id="SFLDG01129">
    <property type="entry name" value="C1.5:_HAD__Beta-PGM__Phosphata"/>
    <property type="match status" value="1"/>
</dbReference>
<reference evidence="14 15" key="1">
    <citation type="submission" date="2020-03" db="EMBL/GenBank/DDBJ databases">
        <title>Soil Listeria distribution.</title>
        <authorList>
            <person name="Liao J."/>
            <person name="Wiedmann M."/>
        </authorList>
    </citation>
    <scope>NUCLEOTIDE SEQUENCE [LARGE SCALE GENOMIC DNA]</scope>
    <source>
        <strain evidence="14 15">FSL L7-1645</strain>
    </source>
</reference>
<evidence type="ECO:0000256" key="13">
    <source>
        <dbReference type="PIRSR" id="PIRSR610972-4"/>
    </source>
</evidence>
<comment type="caution">
    <text evidence="14">The sequence shown here is derived from an EMBL/GenBank/DDBJ whole genome shotgun (WGS) entry which is preliminary data.</text>
</comment>
<comment type="cofactor">
    <cofactor evidence="12">
        <name>Mg(2+)</name>
        <dbReference type="ChEBI" id="CHEBI:18420"/>
    </cofactor>
    <text evidence="12">Binds 2 magnesium ions per subunit.</text>
</comment>
<dbReference type="InterPro" id="IPR023214">
    <property type="entry name" value="HAD_sf"/>
</dbReference>
<dbReference type="InterPro" id="IPR010972">
    <property type="entry name" value="Beta-PGM"/>
</dbReference>
<dbReference type="InterPro" id="IPR006439">
    <property type="entry name" value="HAD-SF_hydro_IA"/>
</dbReference>
<dbReference type="SFLD" id="SFLDS00003">
    <property type="entry name" value="Haloacid_Dehalogenase"/>
    <property type="match status" value="1"/>
</dbReference>
<evidence type="ECO:0000256" key="7">
    <source>
        <dbReference type="ARBA" id="ARBA00044926"/>
    </source>
</evidence>
<keyword evidence="3 12" id="KW-0479">Metal-binding</keyword>
<dbReference type="NCBIfam" id="TIGR01509">
    <property type="entry name" value="HAD-SF-IA-v3"/>
    <property type="match status" value="1"/>
</dbReference>
<feature type="binding site" evidence="12">
    <location>
        <position position="170"/>
    </location>
    <ligand>
        <name>Mg(2+)</name>
        <dbReference type="ChEBI" id="CHEBI:18420"/>
    </ligand>
</feature>
<feature type="binding site" evidence="11">
    <location>
        <position position="23"/>
    </location>
    <ligand>
        <name>substrate</name>
    </ligand>
</feature>
<keyword evidence="2" id="KW-0597">Phosphoprotein</keyword>
<evidence type="ECO:0000256" key="1">
    <source>
        <dbReference type="ARBA" id="ARBA00006171"/>
    </source>
</evidence>
<evidence type="ECO:0000256" key="2">
    <source>
        <dbReference type="ARBA" id="ARBA00022553"/>
    </source>
</evidence>
<dbReference type="Gene3D" id="3.40.50.1000">
    <property type="entry name" value="HAD superfamily/HAD-like"/>
    <property type="match status" value="1"/>
</dbReference>
<feature type="active site" description="Proton donor/acceptor" evidence="10">
    <location>
        <position position="9"/>
    </location>
</feature>
<feature type="binding site" evidence="11">
    <location>
        <position position="50"/>
    </location>
    <ligand>
        <name>substrate</name>
    </ligand>
</feature>
<keyword evidence="6" id="KW-0119">Carbohydrate metabolism</keyword>
<dbReference type="InterPro" id="IPR036412">
    <property type="entry name" value="HAD-like_sf"/>
</dbReference>
<dbReference type="SUPFAM" id="SSF56784">
    <property type="entry name" value="HAD-like"/>
    <property type="match status" value="1"/>
</dbReference>
<dbReference type="SFLD" id="SFLDF00046">
    <property type="entry name" value="beta-phosphoglucomutase"/>
    <property type="match status" value="1"/>
</dbReference>
<dbReference type="GO" id="GO:0000287">
    <property type="term" value="F:magnesium ion binding"/>
    <property type="evidence" value="ECO:0007669"/>
    <property type="project" value="InterPro"/>
</dbReference>
<feature type="binding site" evidence="12">
    <location>
        <position position="9"/>
    </location>
    <ligand>
        <name>Mg(2+)</name>
        <dbReference type="ChEBI" id="CHEBI:18420"/>
    </ligand>
</feature>
<evidence type="ECO:0000256" key="4">
    <source>
        <dbReference type="ARBA" id="ARBA00022842"/>
    </source>
</evidence>
<dbReference type="GO" id="GO:0008801">
    <property type="term" value="F:beta-phosphoglucomutase activity"/>
    <property type="evidence" value="ECO:0007669"/>
    <property type="project" value="UniProtKB-EC"/>
</dbReference>
<evidence type="ECO:0000256" key="12">
    <source>
        <dbReference type="PIRSR" id="PIRSR610972-3"/>
    </source>
</evidence>
<feature type="site" description="Important for catalytic activity and assists the phosphoryl transfer reaction to Asp8 by balancing charge and orienting the reacting groups" evidence="13">
    <location>
        <position position="114"/>
    </location>
</feature>
<evidence type="ECO:0000256" key="3">
    <source>
        <dbReference type="ARBA" id="ARBA00022723"/>
    </source>
</evidence>
<feature type="binding site" evidence="12">
    <location>
        <position position="7"/>
    </location>
    <ligand>
        <name>Mg(2+)</name>
        <dbReference type="ChEBI" id="CHEBI:18420"/>
    </ligand>
</feature>
<feature type="binding site" evidence="11">
    <location>
        <begin position="114"/>
        <end position="118"/>
    </location>
    <ligand>
        <name>substrate</name>
    </ligand>
</feature>